<evidence type="ECO:0000256" key="1">
    <source>
        <dbReference type="SAM" id="MobiDB-lite"/>
    </source>
</evidence>
<dbReference type="EMBL" id="JBJUIK010000015">
    <property type="protein sequence ID" value="KAL3502444.1"/>
    <property type="molecule type" value="Genomic_DNA"/>
</dbReference>
<sequence>MVRDRPLDMTAQAEARKLVAKKKAEETRRRKCDTTKEASSSGGTSLPAHGVGKKLQLTFPRIDESPNKDLPKRQVLTQSYPPHLATSILKLPSSSKDGGENSKDKYIHNGRF</sequence>
<organism evidence="2 3">
    <name type="scientific">Cinchona calisaya</name>
    <dbReference type="NCBI Taxonomy" id="153742"/>
    <lineage>
        <taxon>Eukaryota</taxon>
        <taxon>Viridiplantae</taxon>
        <taxon>Streptophyta</taxon>
        <taxon>Embryophyta</taxon>
        <taxon>Tracheophyta</taxon>
        <taxon>Spermatophyta</taxon>
        <taxon>Magnoliopsida</taxon>
        <taxon>eudicotyledons</taxon>
        <taxon>Gunneridae</taxon>
        <taxon>Pentapetalae</taxon>
        <taxon>asterids</taxon>
        <taxon>lamiids</taxon>
        <taxon>Gentianales</taxon>
        <taxon>Rubiaceae</taxon>
        <taxon>Cinchonoideae</taxon>
        <taxon>Cinchoneae</taxon>
        <taxon>Cinchona</taxon>
    </lineage>
</organism>
<comment type="caution">
    <text evidence="2">The sequence shown here is derived from an EMBL/GenBank/DDBJ whole genome shotgun (WGS) entry which is preliminary data.</text>
</comment>
<evidence type="ECO:0000313" key="2">
    <source>
        <dbReference type="EMBL" id="KAL3502444.1"/>
    </source>
</evidence>
<dbReference type="AlphaFoldDB" id="A0ABD2Y8Z4"/>
<feature type="compositionally biased region" description="Basic and acidic residues" evidence="1">
    <location>
        <begin position="61"/>
        <end position="72"/>
    </location>
</feature>
<reference evidence="2 3" key="1">
    <citation type="submission" date="2024-11" db="EMBL/GenBank/DDBJ databases">
        <title>A near-complete genome assembly of Cinchona calisaya.</title>
        <authorList>
            <person name="Lian D.C."/>
            <person name="Zhao X.W."/>
            <person name="Wei L."/>
        </authorList>
    </citation>
    <scope>NUCLEOTIDE SEQUENCE [LARGE SCALE GENOMIC DNA]</scope>
    <source>
        <tissue evidence="2">Nenye</tissue>
    </source>
</reference>
<feature type="region of interest" description="Disordered" evidence="1">
    <location>
        <begin position="1"/>
        <end position="112"/>
    </location>
</feature>
<name>A0ABD2Y8Z4_9GENT</name>
<proteinExistence type="predicted"/>
<keyword evidence="3" id="KW-1185">Reference proteome</keyword>
<feature type="compositionally biased region" description="Basic and acidic residues" evidence="1">
    <location>
        <begin position="97"/>
        <end position="112"/>
    </location>
</feature>
<feature type="compositionally biased region" description="Basic and acidic residues" evidence="1">
    <location>
        <begin position="14"/>
        <end position="36"/>
    </location>
</feature>
<gene>
    <name evidence="2" type="ORF">ACH5RR_036893</name>
</gene>
<accession>A0ABD2Y8Z4</accession>
<protein>
    <submittedName>
        <fullName evidence="2">Uncharacterized protein</fullName>
    </submittedName>
</protein>
<evidence type="ECO:0000313" key="3">
    <source>
        <dbReference type="Proteomes" id="UP001630127"/>
    </source>
</evidence>
<dbReference type="Proteomes" id="UP001630127">
    <property type="component" value="Unassembled WGS sequence"/>
</dbReference>